<reference evidence="1" key="1">
    <citation type="journal article" date="2023" name="G3 (Bethesda)">
        <title>A reference genome for the long-term kleptoplast-retaining sea slug Elysia crispata morphotype clarki.</title>
        <authorList>
            <person name="Eastman K.E."/>
            <person name="Pendleton A.L."/>
            <person name="Shaikh M.A."/>
            <person name="Suttiyut T."/>
            <person name="Ogas R."/>
            <person name="Tomko P."/>
            <person name="Gavelis G."/>
            <person name="Widhalm J.R."/>
            <person name="Wisecaver J.H."/>
        </authorList>
    </citation>
    <scope>NUCLEOTIDE SEQUENCE</scope>
    <source>
        <strain evidence="1">ECLA1</strain>
    </source>
</reference>
<name>A0AAE1D882_9GAST</name>
<keyword evidence="2" id="KW-1185">Reference proteome</keyword>
<dbReference type="EMBL" id="JAWDGP010005048">
    <property type="protein sequence ID" value="KAK3760018.1"/>
    <property type="molecule type" value="Genomic_DNA"/>
</dbReference>
<evidence type="ECO:0000313" key="2">
    <source>
        <dbReference type="Proteomes" id="UP001283361"/>
    </source>
</evidence>
<dbReference type="Proteomes" id="UP001283361">
    <property type="component" value="Unassembled WGS sequence"/>
</dbReference>
<organism evidence="1 2">
    <name type="scientific">Elysia crispata</name>
    <name type="common">lettuce slug</name>
    <dbReference type="NCBI Taxonomy" id="231223"/>
    <lineage>
        <taxon>Eukaryota</taxon>
        <taxon>Metazoa</taxon>
        <taxon>Spiralia</taxon>
        <taxon>Lophotrochozoa</taxon>
        <taxon>Mollusca</taxon>
        <taxon>Gastropoda</taxon>
        <taxon>Heterobranchia</taxon>
        <taxon>Euthyneura</taxon>
        <taxon>Panpulmonata</taxon>
        <taxon>Sacoglossa</taxon>
        <taxon>Placobranchoidea</taxon>
        <taxon>Plakobranchidae</taxon>
        <taxon>Elysia</taxon>
    </lineage>
</organism>
<accession>A0AAE1D882</accession>
<sequence length="73" mass="8078">MRKPTVVGRQGSRLGGVPAAIHPVFQFLARVDIVMRSAVPDNALQCLHSRATGTRVRLKRYKSLEPRKIGPSK</sequence>
<dbReference type="AlphaFoldDB" id="A0AAE1D882"/>
<gene>
    <name evidence="1" type="ORF">RRG08_048760</name>
</gene>
<evidence type="ECO:0000313" key="1">
    <source>
        <dbReference type="EMBL" id="KAK3760018.1"/>
    </source>
</evidence>
<protein>
    <submittedName>
        <fullName evidence="1">Uncharacterized protein</fullName>
    </submittedName>
</protein>
<proteinExistence type="predicted"/>
<comment type="caution">
    <text evidence="1">The sequence shown here is derived from an EMBL/GenBank/DDBJ whole genome shotgun (WGS) entry which is preliminary data.</text>
</comment>